<evidence type="ECO:0000313" key="1">
    <source>
        <dbReference type="EMBL" id="KAK7250708.1"/>
    </source>
</evidence>
<accession>A0AAN9EDJ2</accession>
<name>A0AAN9EDJ2_CROPI</name>
<dbReference type="AlphaFoldDB" id="A0AAN9EDJ2"/>
<keyword evidence="2" id="KW-1185">Reference proteome</keyword>
<proteinExistence type="predicted"/>
<reference evidence="1 2" key="1">
    <citation type="submission" date="2024-01" db="EMBL/GenBank/DDBJ databases">
        <title>The genomes of 5 underutilized Papilionoideae crops provide insights into root nodulation and disease resistanc.</title>
        <authorList>
            <person name="Yuan L."/>
        </authorList>
    </citation>
    <scope>NUCLEOTIDE SEQUENCE [LARGE SCALE GENOMIC DNA]</scope>
    <source>
        <strain evidence="1">ZHUSHIDOU_FW_LH</strain>
        <tissue evidence="1">Leaf</tissue>
    </source>
</reference>
<organism evidence="1 2">
    <name type="scientific">Crotalaria pallida</name>
    <name type="common">Smooth rattlebox</name>
    <name type="synonym">Crotalaria striata</name>
    <dbReference type="NCBI Taxonomy" id="3830"/>
    <lineage>
        <taxon>Eukaryota</taxon>
        <taxon>Viridiplantae</taxon>
        <taxon>Streptophyta</taxon>
        <taxon>Embryophyta</taxon>
        <taxon>Tracheophyta</taxon>
        <taxon>Spermatophyta</taxon>
        <taxon>Magnoliopsida</taxon>
        <taxon>eudicotyledons</taxon>
        <taxon>Gunneridae</taxon>
        <taxon>Pentapetalae</taxon>
        <taxon>rosids</taxon>
        <taxon>fabids</taxon>
        <taxon>Fabales</taxon>
        <taxon>Fabaceae</taxon>
        <taxon>Papilionoideae</taxon>
        <taxon>50 kb inversion clade</taxon>
        <taxon>genistoids sensu lato</taxon>
        <taxon>core genistoids</taxon>
        <taxon>Crotalarieae</taxon>
        <taxon>Crotalaria</taxon>
    </lineage>
</organism>
<dbReference type="Proteomes" id="UP001372338">
    <property type="component" value="Unassembled WGS sequence"/>
</dbReference>
<protein>
    <submittedName>
        <fullName evidence="1">Uncharacterized protein</fullName>
    </submittedName>
</protein>
<dbReference type="EMBL" id="JAYWIO010000007">
    <property type="protein sequence ID" value="KAK7250708.1"/>
    <property type="molecule type" value="Genomic_DNA"/>
</dbReference>
<comment type="caution">
    <text evidence="1">The sequence shown here is derived from an EMBL/GenBank/DDBJ whole genome shotgun (WGS) entry which is preliminary data.</text>
</comment>
<evidence type="ECO:0000313" key="2">
    <source>
        <dbReference type="Proteomes" id="UP001372338"/>
    </source>
</evidence>
<gene>
    <name evidence="1" type="ORF">RIF29_33314</name>
</gene>
<sequence length="125" mass="13951">MTDIESKKFKKKKGDKAPFKLRCGRVGIKHEVENPKPKITIFLYFSTSFFCCGSVRHDAACFLLLLLLHTSNATLKITENLFPLSHPPTVSPSLSSHSRSTLGTHITTLRILTGAPILRSQNFKP</sequence>